<dbReference type="SUPFAM" id="SSF81301">
    <property type="entry name" value="Nucleotidyltransferase"/>
    <property type="match status" value="1"/>
</dbReference>
<dbReference type="HOGENOM" id="CLU_1106623_0_0_1"/>
<reference evidence="2 3" key="1">
    <citation type="submission" date="2014-04" db="EMBL/GenBank/DDBJ databases">
        <authorList>
            <consortium name="DOE Joint Genome Institute"/>
            <person name="Kuo A."/>
            <person name="Martino E."/>
            <person name="Perotto S."/>
            <person name="Kohler A."/>
            <person name="Nagy L.G."/>
            <person name="Floudas D."/>
            <person name="Copeland A."/>
            <person name="Barry K.W."/>
            <person name="Cichocki N."/>
            <person name="Veneault-Fourrey C."/>
            <person name="LaButti K."/>
            <person name="Lindquist E.A."/>
            <person name="Lipzen A."/>
            <person name="Lundell T."/>
            <person name="Morin E."/>
            <person name="Murat C."/>
            <person name="Sun H."/>
            <person name="Tunlid A."/>
            <person name="Henrissat B."/>
            <person name="Grigoriev I.V."/>
            <person name="Hibbett D.S."/>
            <person name="Martin F."/>
            <person name="Nordberg H.P."/>
            <person name="Cantor M.N."/>
            <person name="Hua S.X."/>
        </authorList>
    </citation>
    <scope>NUCLEOTIDE SEQUENCE [LARGE SCALE GENOMIC DNA]</scope>
    <source>
        <strain evidence="2 3">Zn</strain>
    </source>
</reference>
<feature type="domain" description="Polymerase nucleotidyl transferase" evidence="1">
    <location>
        <begin position="21"/>
        <end position="72"/>
    </location>
</feature>
<dbReference type="InterPro" id="IPR002934">
    <property type="entry name" value="Polymerase_NTP_transf_dom"/>
</dbReference>
<accession>A0A0C3DFA4</accession>
<proteinExistence type="predicted"/>
<sequence>MDFLQADHGSLSDAALQALAELTSRDDPAIVGIILTGSAARGMATKHSDVDVIVVRDESETAREIKRSSAIDEIPKTLTEIETIKAIGSDGAWERWSFAWAKVLRDSTGGRISDAVSRQATLNDQEIRDLLIGRSRLDEFINFTYRTLKSHRDGRPDAARLDSAESIASMLDVVFALYGRVRPYNKYLAWELSEHPLPGENWQNGRLLRRVNGLLDGEEAAARASFLEVERECRVYDQRSGHSVMSDVIDDWGEELRLLRGLNTS</sequence>
<gene>
    <name evidence="2" type="ORF">OIDMADRAFT_180818</name>
</gene>
<dbReference type="CDD" id="cd05403">
    <property type="entry name" value="NT_KNTase_like"/>
    <property type="match status" value="1"/>
</dbReference>
<dbReference type="AlphaFoldDB" id="A0A0C3DFA4"/>
<dbReference type="InterPro" id="IPR043519">
    <property type="entry name" value="NT_sf"/>
</dbReference>
<dbReference type="GO" id="GO:0016779">
    <property type="term" value="F:nucleotidyltransferase activity"/>
    <property type="evidence" value="ECO:0007669"/>
    <property type="project" value="InterPro"/>
</dbReference>
<organism evidence="2 3">
    <name type="scientific">Oidiodendron maius (strain Zn)</name>
    <dbReference type="NCBI Taxonomy" id="913774"/>
    <lineage>
        <taxon>Eukaryota</taxon>
        <taxon>Fungi</taxon>
        <taxon>Dikarya</taxon>
        <taxon>Ascomycota</taxon>
        <taxon>Pezizomycotina</taxon>
        <taxon>Leotiomycetes</taxon>
        <taxon>Leotiomycetes incertae sedis</taxon>
        <taxon>Myxotrichaceae</taxon>
        <taxon>Oidiodendron</taxon>
    </lineage>
</organism>
<protein>
    <recommendedName>
        <fullName evidence="1">Polymerase nucleotidyl transferase domain-containing protein</fullName>
    </recommendedName>
</protein>
<dbReference type="Pfam" id="PF01909">
    <property type="entry name" value="NTP_transf_2"/>
    <property type="match status" value="1"/>
</dbReference>
<dbReference type="InParanoid" id="A0A0C3DFA4"/>
<dbReference type="Proteomes" id="UP000054321">
    <property type="component" value="Unassembled WGS sequence"/>
</dbReference>
<evidence type="ECO:0000313" key="2">
    <source>
        <dbReference type="EMBL" id="KIN00618.1"/>
    </source>
</evidence>
<name>A0A0C3DFA4_OIDMZ</name>
<evidence type="ECO:0000259" key="1">
    <source>
        <dbReference type="Pfam" id="PF01909"/>
    </source>
</evidence>
<dbReference type="EMBL" id="KN832877">
    <property type="protein sequence ID" value="KIN00618.1"/>
    <property type="molecule type" value="Genomic_DNA"/>
</dbReference>
<dbReference type="Gene3D" id="3.30.460.10">
    <property type="entry name" value="Beta Polymerase, domain 2"/>
    <property type="match status" value="1"/>
</dbReference>
<evidence type="ECO:0000313" key="3">
    <source>
        <dbReference type="Proteomes" id="UP000054321"/>
    </source>
</evidence>
<dbReference type="OrthoDB" id="5388987at2759"/>
<reference evidence="3" key="2">
    <citation type="submission" date="2015-01" db="EMBL/GenBank/DDBJ databases">
        <title>Evolutionary Origins and Diversification of the Mycorrhizal Mutualists.</title>
        <authorList>
            <consortium name="DOE Joint Genome Institute"/>
            <consortium name="Mycorrhizal Genomics Consortium"/>
            <person name="Kohler A."/>
            <person name="Kuo A."/>
            <person name="Nagy L.G."/>
            <person name="Floudas D."/>
            <person name="Copeland A."/>
            <person name="Barry K.W."/>
            <person name="Cichocki N."/>
            <person name="Veneault-Fourrey C."/>
            <person name="LaButti K."/>
            <person name="Lindquist E.A."/>
            <person name="Lipzen A."/>
            <person name="Lundell T."/>
            <person name="Morin E."/>
            <person name="Murat C."/>
            <person name="Riley R."/>
            <person name="Ohm R."/>
            <person name="Sun H."/>
            <person name="Tunlid A."/>
            <person name="Henrissat B."/>
            <person name="Grigoriev I.V."/>
            <person name="Hibbett D.S."/>
            <person name="Martin F."/>
        </authorList>
    </citation>
    <scope>NUCLEOTIDE SEQUENCE [LARGE SCALE GENOMIC DNA]</scope>
    <source>
        <strain evidence="3">Zn</strain>
    </source>
</reference>
<keyword evidence="3" id="KW-1185">Reference proteome</keyword>